<comment type="caution">
    <text evidence="1">The sequence shown here is derived from an EMBL/GenBank/DDBJ whole genome shotgun (WGS) entry which is preliminary data.</text>
</comment>
<dbReference type="AlphaFoldDB" id="M0IB65"/>
<gene>
    <name evidence="1" type="ORF">C440_10383</name>
</gene>
<evidence type="ECO:0000313" key="1">
    <source>
        <dbReference type="EMBL" id="ELZ94020.1"/>
    </source>
</evidence>
<reference evidence="1 2" key="1">
    <citation type="journal article" date="2014" name="PLoS Genet.">
        <title>Phylogenetically driven sequencing of extremely halophilic archaea reveals strategies for static and dynamic osmo-response.</title>
        <authorList>
            <person name="Becker E.A."/>
            <person name="Seitzer P.M."/>
            <person name="Tritt A."/>
            <person name="Larsen D."/>
            <person name="Krusor M."/>
            <person name="Yao A.I."/>
            <person name="Wu D."/>
            <person name="Madern D."/>
            <person name="Eisen J.A."/>
            <person name="Darling A.E."/>
            <person name="Facciotti M.T."/>
        </authorList>
    </citation>
    <scope>NUCLEOTIDE SEQUENCE [LARGE SCALE GENOMIC DNA]</scope>
    <source>
        <strain evidence="1 2">ATCC BAA-1512</strain>
    </source>
</reference>
<proteinExistence type="predicted"/>
<name>M0IB65_9EURY</name>
<dbReference type="EMBL" id="AOLN01000013">
    <property type="protein sequence ID" value="ELZ94020.1"/>
    <property type="molecule type" value="Genomic_DNA"/>
</dbReference>
<accession>M0IB65</accession>
<dbReference type="Proteomes" id="UP000011550">
    <property type="component" value="Unassembled WGS sequence"/>
</dbReference>
<evidence type="ECO:0000313" key="2">
    <source>
        <dbReference type="Proteomes" id="UP000011550"/>
    </source>
</evidence>
<sequence>MGFTYVDTARCPECDSRITSDDDMGFLQMTESSTGSSELVVCPHCERVLGAVATAAYDSIWF</sequence>
<protein>
    <submittedName>
        <fullName evidence="1">Uncharacterized protein</fullName>
    </submittedName>
</protein>
<dbReference type="PATRIC" id="fig|662479.7.peg.2101"/>
<keyword evidence="2" id="KW-1185">Reference proteome</keyword>
<organism evidence="1 2">
    <name type="scientific">Haloferax mucosum ATCC BAA-1512</name>
    <dbReference type="NCBI Taxonomy" id="662479"/>
    <lineage>
        <taxon>Archaea</taxon>
        <taxon>Methanobacteriati</taxon>
        <taxon>Methanobacteriota</taxon>
        <taxon>Stenosarchaea group</taxon>
        <taxon>Halobacteria</taxon>
        <taxon>Halobacteriales</taxon>
        <taxon>Haloferacaceae</taxon>
        <taxon>Haloferax</taxon>
    </lineage>
</organism>